<dbReference type="KEGG" id="fal:FRAAL2679"/>
<keyword evidence="2" id="KW-1185">Reference proteome</keyword>
<dbReference type="STRING" id="326424.FRAAL2679"/>
<accession>Q0RMC6</accession>
<evidence type="ECO:0000313" key="1">
    <source>
        <dbReference type="EMBL" id="CAJ61325.1"/>
    </source>
</evidence>
<name>Q0RMC6_FRAAA</name>
<dbReference type="RefSeq" id="WP_011603833.1">
    <property type="nucleotide sequence ID" value="NC_008278.1"/>
</dbReference>
<dbReference type="Proteomes" id="UP000000657">
    <property type="component" value="Chromosome"/>
</dbReference>
<protein>
    <submittedName>
        <fullName evidence="1">Uncharacterized protein</fullName>
    </submittedName>
</protein>
<organism evidence="1 2">
    <name type="scientific">Frankia alni (strain DSM 45986 / CECT 9034 / ACN14a)</name>
    <dbReference type="NCBI Taxonomy" id="326424"/>
    <lineage>
        <taxon>Bacteria</taxon>
        <taxon>Bacillati</taxon>
        <taxon>Actinomycetota</taxon>
        <taxon>Actinomycetes</taxon>
        <taxon>Frankiales</taxon>
        <taxon>Frankiaceae</taxon>
        <taxon>Frankia</taxon>
    </lineage>
</organism>
<reference evidence="1 2" key="1">
    <citation type="journal article" date="2007" name="Genome Res.">
        <title>Genome characteristics of facultatively symbiotic Frankia sp. strains reflect host range and host plant biogeography.</title>
        <authorList>
            <person name="Normand P."/>
            <person name="Lapierre P."/>
            <person name="Tisa L.S."/>
            <person name="Gogarten J.P."/>
            <person name="Alloisio N."/>
            <person name="Bagnarol E."/>
            <person name="Bassi C.A."/>
            <person name="Berry A.M."/>
            <person name="Bickhart D.M."/>
            <person name="Choisne N."/>
            <person name="Couloux A."/>
            <person name="Cournoyer B."/>
            <person name="Cruveiller S."/>
            <person name="Daubin V."/>
            <person name="Demange N."/>
            <person name="Francino M.P."/>
            <person name="Goltsman E."/>
            <person name="Huang Y."/>
            <person name="Kopp O.R."/>
            <person name="Labarre L."/>
            <person name="Lapidus A."/>
            <person name="Lavire C."/>
            <person name="Marechal J."/>
            <person name="Martinez M."/>
            <person name="Mastronunzio J.E."/>
            <person name="Mullin B.C."/>
            <person name="Niemann J."/>
            <person name="Pujic P."/>
            <person name="Rawnsley T."/>
            <person name="Rouy Z."/>
            <person name="Schenowitz C."/>
            <person name="Sellstedt A."/>
            <person name="Tavares F."/>
            <person name="Tomkins J.P."/>
            <person name="Vallenet D."/>
            <person name="Valverde C."/>
            <person name="Wall L.G."/>
            <person name="Wang Y."/>
            <person name="Medigue C."/>
            <person name="Benson D.R."/>
        </authorList>
    </citation>
    <scope>NUCLEOTIDE SEQUENCE [LARGE SCALE GENOMIC DNA]</scope>
    <source>
        <strain evidence="2">DSM 45986 / CECT 9034 / ACN14a</strain>
    </source>
</reference>
<evidence type="ECO:0000313" key="2">
    <source>
        <dbReference type="Proteomes" id="UP000000657"/>
    </source>
</evidence>
<dbReference type="AlphaFoldDB" id="Q0RMC6"/>
<proteinExistence type="predicted"/>
<dbReference type="EMBL" id="CT573213">
    <property type="protein sequence ID" value="CAJ61325.1"/>
    <property type="molecule type" value="Genomic_DNA"/>
</dbReference>
<gene>
    <name evidence="1" type="ordered locus">FRAAL2679</name>
</gene>
<sequence>MATYAGRYAEALLLEDGTLAKGVLVTVHVAGTNTLATLYADHTRTILISNPVMTDPASGMLDFYADPGLYDLTAATEVVYAVPVVPDAREYADLDASGRVPYARLPVGTGPGTVAAADDPRILGAAGYTVSGGTWAWRAETMHRLWAGSYLTLSPGSVLVGMFTADVTLSTGLLTTFLVGGASAGVTTARMGLYLVDSAGSNLVCIGRTAADPTLWAGTEEICSRRIVDNGASSPTSISTVSLLRGSRYGFAVFVDTLAEAGPTLAGTWLGANFLSGMPPVLAYSGPAGDMDLRPSYAIGALTFTGAVVYGAATP</sequence>
<dbReference type="HOGENOM" id="CLU_882107_0_0_11"/>